<dbReference type="EMBL" id="JWZX01003084">
    <property type="protein sequence ID" value="KOO24519.1"/>
    <property type="molecule type" value="Genomic_DNA"/>
</dbReference>
<evidence type="ECO:0000313" key="2">
    <source>
        <dbReference type="EMBL" id="KOO24519.1"/>
    </source>
</evidence>
<protein>
    <submittedName>
        <fullName evidence="2">Uncharacterized protein</fullName>
    </submittedName>
</protein>
<sequence>MLSKTQQLATKRNVALESVNEAISSALSDEEADEEEPSVDPELAKRIETTVAESASEDLVEPAAKHKTRSTDRIREVRTEEKKLYGKINKRMGQLGREVEEKESEIQKEKQKATAMEEELVKKAQKLNETAARLGTAEEAKKTANEKIKELETEVRELKKELAKPPPVPPMTKEEADKLRADVSAFRRAKDKAEEDLILRNEELQASAQEIALLNERIAKMNAEKKAQSRDAEIAMERAGLA</sequence>
<accession>A0A0M0JD73</accession>
<proteinExistence type="predicted"/>
<dbReference type="Proteomes" id="UP000037460">
    <property type="component" value="Unassembled WGS sequence"/>
</dbReference>
<dbReference type="Gene3D" id="1.10.601.10">
    <property type="entry name" value="RNA Polymerase Primary Sigma Factor"/>
    <property type="match status" value="1"/>
</dbReference>
<evidence type="ECO:0000313" key="3">
    <source>
        <dbReference type="Proteomes" id="UP000037460"/>
    </source>
</evidence>
<organism evidence="2 3">
    <name type="scientific">Chrysochromulina tobinii</name>
    <dbReference type="NCBI Taxonomy" id="1460289"/>
    <lineage>
        <taxon>Eukaryota</taxon>
        <taxon>Haptista</taxon>
        <taxon>Haptophyta</taxon>
        <taxon>Prymnesiophyceae</taxon>
        <taxon>Prymnesiales</taxon>
        <taxon>Chrysochromulinaceae</taxon>
        <taxon>Chrysochromulina</taxon>
    </lineage>
</organism>
<reference evidence="3" key="1">
    <citation type="journal article" date="2015" name="PLoS Genet.">
        <title>Genome Sequence and Transcriptome Analyses of Chrysochromulina tobin: Metabolic Tools for Enhanced Algal Fitness in the Prominent Order Prymnesiales (Haptophyceae).</title>
        <authorList>
            <person name="Hovde B.T."/>
            <person name="Deodato C.R."/>
            <person name="Hunsperger H.M."/>
            <person name="Ryken S.A."/>
            <person name="Yost W."/>
            <person name="Jha R.K."/>
            <person name="Patterson J."/>
            <person name="Monnat R.J. Jr."/>
            <person name="Barlow S.B."/>
            <person name="Starkenburg S.R."/>
            <person name="Cattolico R.A."/>
        </authorList>
    </citation>
    <scope>NUCLEOTIDE SEQUENCE</scope>
    <source>
        <strain evidence="3">CCMP291</strain>
    </source>
</reference>
<keyword evidence="3" id="KW-1185">Reference proteome</keyword>
<dbReference type="AlphaFoldDB" id="A0A0M0JD73"/>
<gene>
    <name evidence="2" type="ORF">Ctob_004897</name>
</gene>
<feature type="region of interest" description="Disordered" evidence="1">
    <location>
        <begin position="223"/>
        <end position="242"/>
    </location>
</feature>
<feature type="compositionally biased region" description="Basic and acidic residues" evidence="1">
    <location>
        <begin position="223"/>
        <end position="236"/>
    </location>
</feature>
<feature type="region of interest" description="Disordered" evidence="1">
    <location>
        <begin position="51"/>
        <end position="74"/>
    </location>
</feature>
<name>A0A0M0JD73_9EUKA</name>
<comment type="caution">
    <text evidence="2">The sequence shown here is derived from an EMBL/GenBank/DDBJ whole genome shotgun (WGS) entry which is preliminary data.</text>
</comment>
<evidence type="ECO:0000256" key="1">
    <source>
        <dbReference type="SAM" id="MobiDB-lite"/>
    </source>
</evidence>